<organism evidence="1 2">
    <name type="scientific">Pontibacillus chungwhensis</name>
    <dbReference type="NCBI Taxonomy" id="265426"/>
    <lineage>
        <taxon>Bacteria</taxon>
        <taxon>Bacillati</taxon>
        <taxon>Bacillota</taxon>
        <taxon>Bacilli</taxon>
        <taxon>Bacillales</taxon>
        <taxon>Bacillaceae</taxon>
        <taxon>Pontibacillus</taxon>
    </lineage>
</organism>
<dbReference type="Proteomes" id="UP001236652">
    <property type="component" value="Chromosome"/>
</dbReference>
<sequence>MHLEAFMRVFEDYTDSIHNSLHITFSFNGDYQIAVGKGEDQKVVPLTLEHLQLLHQSIGDHLERHAFRSQLIEDIVQYALSVPTVDGLRSFLHEVHQIEGIDVVDIGEQIKRNSPAFMTDFLDSLMNDIVREPQQMTES</sequence>
<accession>A0ABY8V6Z4</accession>
<keyword evidence="2" id="KW-1185">Reference proteome</keyword>
<evidence type="ECO:0000313" key="2">
    <source>
        <dbReference type="Proteomes" id="UP001236652"/>
    </source>
</evidence>
<evidence type="ECO:0000313" key="1">
    <source>
        <dbReference type="EMBL" id="WIF99626.1"/>
    </source>
</evidence>
<proteinExistence type="predicted"/>
<gene>
    <name evidence="1" type="ORF">QNI29_08205</name>
</gene>
<dbReference type="RefSeq" id="WP_231415947.1">
    <property type="nucleotide sequence ID" value="NZ_CP126446.1"/>
</dbReference>
<name>A0ABY8V6Z4_9BACI</name>
<reference evidence="1 2" key="1">
    <citation type="submission" date="2023-05" db="EMBL/GenBank/DDBJ databases">
        <title>Comparative genomics reveals the evidence of polycyclic aromatic hydrocarbons degradation in moderately halophilic genus Pontibacillus.</title>
        <authorList>
            <person name="Yang H."/>
            <person name="Qian Z."/>
        </authorList>
    </citation>
    <scope>NUCLEOTIDE SEQUENCE [LARGE SCALE GENOMIC DNA]</scope>
    <source>
        <strain evidence="2">HN14</strain>
    </source>
</reference>
<protein>
    <submittedName>
        <fullName evidence="1">Uncharacterized protein</fullName>
    </submittedName>
</protein>
<dbReference type="EMBL" id="CP126446">
    <property type="protein sequence ID" value="WIF99626.1"/>
    <property type="molecule type" value="Genomic_DNA"/>
</dbReference>